<gene>
    <name evidence="1" type="ORF">R1flu_004544</name>
</gene>
<organism evidence="1 2">
    <name type="scientific">Riccia fluitans</name>
    <dbReference type="NCBI Taxonomy" id="41844"/>
    <lineage>
        <taxon>Eukaryota</taxon>
        <taxon>Viridiplantae</taxon>
        <taxon>Streptophyta</taxon>
        <taxon>Embryophyta</taxon>
        <taxon>Marchantiophyta</taxon>
        <taxon>Marchantiopsida</taxon>
        <taxon>Marchantiidae</taxon>
        <taxon>Marchantiales</taxon>
        <taxon>Ricciaceae</taxon>
        <taxon>Riccia</taxon>
    </lineage>
</organism>
<protein>
    <submittedName>
        <fullName evidence="1">Uncharacterized protein</fullName>
    </submittedName>
</protein>
<reference evidence="1 2" key="1">
    <citation type="submission" date="2024-09" db="EMBL/GenBank/DDBJ databases">
        <title>Chromosome-scale assembly of Riccia fluitans.</title>
        <authorList>
            <person name="Paukszto L."/>
            <person name="Sawicki J."/>
            <person name="Karawczyk K."/>
            <person name="Piernik-Szablinska J."/>
            <person name="Szczecinska M."/>
            <person name="Mazdziarz M."/>
        </authorList>
    </citation>
    <scope>NUCLEOTIDE SEQUENCE [LARGE SCALE GENOMIC DNA]</scope>
    <source>
        <strain evidence="1">Rf_01</strain>
        <tissue evidence="1">Aerial parts of the thallus</tissue>
    </source>
</reference>
<proteinExistence type="predicted"/>
<name>A0ABD1YQM4_9MARC</name>
<dbReference type="Proteomes" id="UP001605036">
    <property type="component" value="Unassembled WGS sequence"/>
</dbReference>
<evidence type="ECO:0000313" key="2">
    <source>
        <dbReference type="Proteomes" id="UP001605036"/>
    </source>
</evidence>
<sequence length="139" mass="15456">MFPDQRIAQVATDTGTHGAGDESRERLPVLPAIWTISRFGRHHILVSPWLTTWFGFVSYASTPSDDFPYGIHPGVVRVVYNWAWTSDPVSTYVPTAVGQQSRGSGRSGYVCSRSVPSACSIGWGTWDYSYEDFTTTRTD</sequence>
<comment type="caution">
    <text evidence="1">The sequence shown here is derived from an EMBL/GenBank/DDBJ whole genome shotgun (WGS) entry which is preliminary data.</text>
</comment>
<accession>A0ABD1YQM4</accession>
<evidence type="ECO:0000313" key="1">
    <source>
        <dbReference type="EMBL" id="KAL2633065.1"/>
    </source>
</evidence>
<dbReference type="EMBL" id="JBHFFA010000003">
    <property type="protein sequence ID" value="KAL2633065.1"/>
    <property type="molecule type" value="Genomic_DNA"/>
</dbReference>
<keyword evidence="2" id="KW-1185">Reference proteome</keyword>
<dbReference type="AlphaFoldDB" id="A0ABD1YQM4"/>